<keyword evidence="2" id="KW-1185">Reference proteome</keyword>
<sequence length="57" mass="6814">MKFKHEFNLAFTNLPFHFTDKGSKKLDLELTPSDKLSLKKLDQREVNYDKYNFILCC</sequence>
<dbReference type="EMBL" id="BMBA01000001">
    <property type="protein sequence ID" value="GFZ30171.1"/>
    <property type="molecule type" value="Genomic_DNA"/>
</dbReference>
<protein>
    <submittedName>
        <fullName evidence="1">Uncharacterized protein</fullName>
    </submittedName>
</protein>
<comment type="caution">
    <text evidence="1">The sequence shown here is derived from an EMBL/GenBank/DDBJ whole genome shotgun (WGS) entry which is preliminary data.</text>
</comment>
<accession>A0ABQ1E644</accession>
<proteinExistence type="predicted"/>
<reference evidence="1 2" key="1">
    <citation type="journal article" date="2021" name="Int. J. Syst. Evol. Microbiol.">
        <title>Clostridium zeae sp. nov., isolated from corn silage.</title>
        <authorList>
            <person name="Kobayashi H."/>
            <person name="Tanizawa Y."/>
            <person name="Yagura M."/>
            <person name="Sakamoto M."/>
            <person name="Ohkuma M."/>
            <person name="Tohno M."/>
        </authorList>
    </citation>
    <scope>NUCLEOTIDE SEQUENCE [LARGE SCALE GENOMIC DNA]</scope>
    <source>
        <strain evidence="1 2">CSC2</strain>
    </source>
</reference>
<organism evidence="1 2">
    <name type="scientific">Clostridium zeae</name>
    <dbReference type="NCBI Taxonomy" id="2759022"/>
    <lineage>
        <taxon>Bacteria</taxon>
        <taxon>Bacillati</taxon>
        <taxon>Bacillota</taxon>
        <taxon>Clostridia</taxon>
        <taxon>Eubacteriales</taxon>
        <taxon>Clostridiaceae</taxon>
        <taxon>Clostridium</taxon>
    </lineage>
</organism>
<name>A0ABQ1E644_9CLOT</name>
<dbReference type="Proteomes" id="UP000663802">
    <property type="component" value="Unassembled WGS sequence"/>
</dbReference>
<evidence type="ECO:0000313" key="2">
    <source>
        <dbReference type="Proteomes" id="UP000663802"/>
    </source>
</evidence>
<evidence type="ECO:0000313" key="1">
    <source>
        <dbReference type="EMBL" id="GFZ30171.1"/>
    </source>
</evidence>
<gene>
    <name evidence="1" type="ORF">CSC2_06970</name>
</gene>